<gene>
    <name evidence="7" type="ORF">SAMN04488238_102339</name>
</gene>
<dbReference type="Proteomes" id="UP000198539">
    <property type="component" value="Unassembled WGS sequence"/>
</dbReference>
<dbReference type="InterPro" id="IPR035996">
    <property type="entry name" value="4pyrrol_Methylase_sf"/>
</dbReference>
<dbReference type="GO" id="GO:0008276">
    <property type="term" value="F:protein methyltransferase activity"/>
    <property type="evidence" value="ECO:0007669"/>
    <property type="project" value="InterPro"/>
</dbReference>
<reference evidence="7 8" key="1">
    <citation type="submission" date="2016-10" db="EMBL/GenBank/DDBJ databases">
        <authorList>
            <person name="de Groot N.N."/>
        </authorList>
    </citation>
    <scope>NUCLEOTIDE SEQUENCE [LARGE SCALE GENOMIC DNA]</scope>
    <source>
        <strain evidence="7 8">CGMCC 1.8894</strain>
    </source>
</reference>
<keyword evidence="4 7" id="KW-0808">Transferase</keyword>
<evidence type="ECO:0000256" key="3">
    <source>
        <dbReference type="ARBA" id="ARBA00022603"/>
    </source>
</evidence>
<dbReference type="InterPro" id="IPR012818">
    <property type="entry name" value="CbiE"/>
</dbReference>
<dbReference type="InterPro" id="IPR014008">
    <property type="entry name" value="Cbl_synth_MTase_CbiT"/>
</dbReference>
<keyword evidence="5" id="KW-0949">S-adenosyl-L-methionine</keyword>
<dbReference type="InterPro" id="IPR006365">
    <property type="entry name" value="Cbl_synth_CobL"/>
</dbReference>
<evidence type="ECO:0000256" key="1">
    <source>
        <dbReference type="ARBA" id="ARBA00004953"/>
    </source>
</evidence>
<evidence type="ECO:0000313" key="7">
    <source>
        <dbReference type="EMBL" id="SDW53681.1"/>
    </source>
</evidence>
<dbReference type="OrthoDB" id="9787825at2"/>
<dbReference type="InterPro" id="IPR014777">
    <property type="entry name" value="4pyrrole_Mease_sub1"/>
</dbReference>
<evidence type="ECO:0000256" key="2">
    <source>
        <dbReference type="ARBA" id="ARBA00022573"/>
    </source>
</evidence>
<dbReference type="Pfam" id="PF00590">
    <property type="entry name" value="TP_methylase"/>
    <property type="match status" value="1"/>
</dbReference>
<evidence type="ECO:0000259" key="6">
    <source>
        <dbReference type="Pfam" id="PF00590"/>
    </source>
</evidence>
<keyword evidence="3 7" id="KW-0489">Methyltransferase</keyword>
<dbReference type="InterPro" id="IPR029063">
    <property type="entry name" value="SAM-dependent_MTases_sf"/>
</dbReference>
<dbReference type="PIRSF" id="PIRSF036428">
    <property type="entry name" value="CobL"/>
    <property type="match status" value="1"/>
</dbReference>
<dbReference type="CDD" id="cd02440">
    <property type="entry name" value="AdoMet_MTases"/>
    <property type="match status" value="1"/>
</dbReference>
<dbReference type="GO" id="GO:0032259">
    <property type="term" value="P:methylation"/>
    <property type="evidence" value="ECO:0007669"/>
    <property type="project" value="UniProtKB-KW"/>
</dbReference>
<proteinExistence type="predicted"/>
<keyword evidence="2" id="KW-0169">Cobalamin biosynthesis</keyword>
<evidence type="ECO:0000256" key="4">
    <source>
        <dbReference type="ARBA" id="ARBA00022679"/>
    </source>
</evidence>
<dbReference type="CDD" id="cd11644">
    <property type="entry name" value="Precorrin-6Y-MT"/>
    <property type="match status" value="1"/>
</dbReference>
<dbReference type="NCBIfam" id="TIGR02469">
    <property type="entry name" value="CbiT"/>
    <property type="match status" value="1"/>
</dbReference>
<dbReference type="Gene3D" id="3.40.1010.10">
    <property type="entry name" value="Cobalt-precorrin-4 Transmethylase, Domain 1"/>
    <property type="match status" value="1"/>
</dbReference>
<dbReference type="UniPathway" id="UPA00148"/>
<dbReference type="SUPFAM" id="SSF53335">
    <property type="entry name" value="S-adenosyl-L-methionine-dependent methyltransferases"/>
    <property type="match status" value="1"/>
</dbReference>
<keyword evidence="8" id="KW-1185">Reference proteome</keyword>
<dbReference type="AlphaFoldDB" id="A0A1H2UBX1"/>
<dbReference type="PANTHER" id="PTHR43182:SF1">
    <property type="entry name" value="COBALT-PRECORRIN-7 C(5)-METHYLTRANSFERASE"/>
    <property type="match status" value="1"/>
</dbReference>
<evidence type="ECO:0000256" key="5">
    <source>
        <dbReference type="ARBA" id="ARBA00022691"/>
    </source>
</evidence>
<sequence>MRDTSTTPWLTILGLGEDGPDGLTPAGCAALERAEIVMGASRHLALLPAVSAEQIRWPVPFADGIAPLLALRGRRVVVLASGDPFWFGAGSVLARHLSPGEWHALPGPAIFTLVAARMGWALEGVGCFGLHAAPLTRLRPALHPGVRLIALLRDGASVDDLAAYLHQAGFGASSVSVLESVGGMSERRTDVTADALCDAPPIAEESASASALPGVASGAIPRGGFRHPVCVAVMVAGSGAVLPLAPGRAEDWFDHDGQITRRPVRALTLSALAPRGAEHLWDIGSGSGSIAIEWLLAGPRLAATSIEPRADRAATIRANADRLGMDRLAVVNGRAPDALEGLMQAGAPRPDAVFIGGGLSDALLHWLWQHLPPGTRVVANAVTLGSEALLIAAQAARGGDLLRVELAQAGTLGPKAAGHRGWKAAYPIVQWSVTR</sequence>
<name>A0A1H2UBX1_9RHOB</name>
<dbReference type="EMBL" id="FNOM01000002">
    <property type="protein sequence ID" value="SDW53681.1"/>
    <property type="molecule type" value="Genomic_DNA"/>
</dbReference>
<dbReference type="STRING" id="564137.SAMN04488238_102339"/>
<protein>
    <submittedName>
        <fullName evidence="7">Precorrin-6Y C5,15-methyltransferase (Decarboxylating)</fullName>
    </submittedName>
</protein>
<dbReference type="InterPro" id="IPR000878">
    <property type="entry name" value="4pyrrol_Mease"/>
</dbReference>
<dbReference type="NCBIfam" id="TIGR02467">
    <property type="entry name" value="CbiE"/>
    <property type="match status" value="1"/>
</dbReference>
<dbReference type="PANTHER" id="PTHR43182">
    <property type="entry name" value="COBALT-PRECORRIN-6B C(15)-METHYLTRANSFERASE (DECARBOXYLATING)"/>
    <property type="match status" value="1"/>
</dbReference>
<dbReference type="SUPFAM" id="SSF53790">
    <property type="entry name" value="Tetrapyrrole methylase"/>
    <property type="match status" value="1"/>
</dbReference>
<dbReference type="GO" id="GO:0009236">
    <property type="term" value="P:cobalamin biosynthetic process"/>
    <property type="evidence" value="ECO:0007669"/>
    <property type="project" value="UniProtKB-UniPathway"/>
</dbReference>
<accession>A0A1H2UBX1</accession>
<feature type="domain" description="Tetrapyrrole methylase" evidence="6">
    <location>
        <begin position="10"/>
        <end position="194"/>
    </location>
</feature>
<evidence type="ECO:0000313" key="8">
    <source>
        <dbReference type="Proteomes" id="UP000198539"/>
    </source>
</evidence>
<dbReference type="Gene3D" id="3.40.50.150">
    <property type="entry name" value="Vaccinia Virus protein VP39"/>
    <property type="match status" value="1"/>
</dbReference>
<organism evidence="7 8">
    <name type="scientific">Roseicitreum antarcticum</name>
    <dbReference type="NCBI Taxonomy" id="564137"/>
    <lineage>
        <taxon>Bacteria</taxon>
        <taxon>Pseudomonadati</taxon>
        <taxon>Pseudomonadota</taxon>
        <taxon>Alphaproteobacteria</taxon>
        <taxon>Rhodobacterales</taxon>
        <taxon>Paracoccaceae</taxon>
        <taxon>Roseicitreum</taxon>
    </lineage>
</organism>
<comment type="pathway">
    <text evidence="1">Cofactor biosynthesis; adenosylcobalamin biosynthesis.</text>
</comment>
<dbReference type="RefSeq" id="WP_092885977.1">
    <property type="nucleotide sequence ID" value="NZ_CP061498.1"/>
</dbReference>
<dbReference type="InterPro" id="IPR050714">
    <property type="entry name" value="Cobalamin_biosynth_MTase"/>
</dbReference>